<dbReference type="InterPro" id="IPR017896">
    <property type="entry name" value="4Fe4S_Fe-S-bd"/>
</dbReference>
<dbReference type="Pfam" id="PF04432">
    <property type="entry name" value="FrhB_FdhB_C"/>
    <property type="match status" value="1"/>
</dbReference>
<proteinExistence type="predicted"/>
<protein>
    <recommendedName>
        <fullName evidence="1">4Fe-4S ferredoxin-type domain-containing protein</fullName>
    </recommendedName>
</protein>
<gene>
    <name evidence="2" type="ORF">LCGC14_1202000</name>
</gene>
<sequence length="314" mass="34736">MKIEKSSQELENEVIYADLCIHCGSCNAFCPHMDFNQESGEAYVVDECAETVGLCYNACPRSFLPISEIEQKLFGKTRVDLTVGVYNDIVQVKSRNNDTILYNLVLAAFESGIVKHMVLSEPKSKKPPVAFPVVVDNAKDAKEHIPKATMDNAGPLITGIGQAYRDFKRDIGILANPCHLQGLAKILVSDFNTGAERTSLRIGYACSSGGMSGCSYCIDFSGEFSDISYSPWGAPKGSGEAFLIIRTNTGQKLVDAAIKSKLLEVTNPNPDLSELKKFVNRKRKKNFRNLMGRDLVRAKYLNVNIEELKEFLED</sequence>
<dbReference type="Gene3D" id="3.30.70.20">
    <property type="match status" value="1"/>
</dbReference>
<dbReference type="AlphaFoldDB" id="A0A0F9PLC5"/>
<dbReference type="Pfam" id="PF13237">
    <property type="entry name" value="Fer4_10"/>
    <property type="match status" value="1"/>
</dbReference>
<dbReference type="PROSITE" id="PS51379">
    <property type="entry name" value="4FE4S_FER_2"/>
    <property type="match status" value="1"/>
</dbReference>
<dbReference type="InterPro" id="IPR045220">
    <property type="entry name" value="FRHB/FDHB/HCAR-like"/>
</dbReference>
<dbReference type="SUPFAM" id="SSF54862">
    <property type="entry name" value="4Fe-4S ferredoxins"/>
    <property type="match status" value="1"/>
</dbReference>
<name>A0A0F9PLC5_9ZZZZ</name>
<organism evidence="2">
    <name type="scientific">marine sediment metagenome</name>
    <dbReference type="NCBI Taxonomy" id="412755"/>
    <lineage>
        <taxon>unclassified sequences</taxon>
        <taxon>metagenomes</taxon>
        <taxon>ecological metagenomes</taxon>
    </lineage>
</organism>
<dbReference type="InterPro" id="IPR017900">
    <property type="entry name" value="4Fe4S_Fe_S_CS"/>
</dbReference>
<evidence type="ECO:0000259" key="1">
    <source>
        <dbReference type="PROSITE" id="PS51379"/>
    </source>
</evidence>
<dbReference type="EMBL" id="LAZR01006186">
    <property type="protein sequence ID" value="KKM94072.1"/>
    <property type="molecule type" value="Genomic_DNA"/>
</dbReference>
<dbReference type="PANTHER" id="PTHR31332:SF0">
    <property type="entry name" value="7-HYDROXYMETHYL CHLOROPHYLL A REDUCTASE, CHLOROPLASTIC"/>
    <property type="match status" value="1"/>
</dbReference>
<dbReference type="PANTHER" id="PTHR31332">
    <property type="entry name" value="7-HYDROXYMETHYL CHLOROPHYLL A REDUCTASE, CHLOROPLASTIC"/>
    <property type="match status" value="1"/>
</dbReference>
<comment type="caution">
    <text evidence="2">The sequence shown here is derived from an EMBL/GenBank/DDBJ whole genome shotgun (WGS) entry which is preliminary data.</text>
</comment>
<dbReference type="InterPro" id="IPR007525">
    <property type="entry name" value="FrhB_FdhB_C"/>
</dbReference>
<accession>A0A0F9PLC5</accession>
<evidence type="ECO:0000313" key="2">
    <source>
        <dbReference type="EMBL" id="KKM94072.1"/>
    </source>
</evidence>
<reference evidence="2" key="1">
    <citation type="journal article" date="2015" name="Nature">
        <title>Complex archaea that bridge the gap between prokaryotes and eukaryotes.</title>
        <authorList>
            <person name="Spang A."/>
            <person name="Saw J.H."/>
            <person name="Jorgensen S.L."/>
            <person name="Zaremba-Niedzwiedzka K."/>
            <person name="Martijn J."/>
            <person name="Lind A.E."/>
            <person name="van Eijk R."/>
            <person name="Schleper C."/>
            <person name="Guy L."/>
            <person name="Ettema T.J."/>
        </authorList>
    </citation>
    <scope>NUCLEOTIDE SEQUENCE</scope>
</reference>
<dbReference type="GO" id="GO:0052592">
    <property type="term" value="F:oxidoreductase activity, acting on CH or CH2 groups, with an iron-sulfur protein as acceptor"/>
    <property type="evidence" value="ECO:0007669"/>
    <property type="project" value="TreeGrafter"/>
</dbReference>
<feature type="domain" description="4Fe-4S ferredoxin-type" evidence="1">
    <location>
        <begin position="11"/>
        <end position="40"/>
    </location>
</feature>
<dbReference type="PROSITE" id="PS00198">
    <property type="entry name" value="4FE4S_FER_1"/>
    <property type="match status" value="1"/>
</dbReference>